<accession>A0A7K3WTN4</accession>
<dbReference type="NCBIfam" id="TIGR04183">
    <property type="entry name" value="Por_Secre_tail"/>
    <property type="match status" value="1"/>
</dbReference>
<keyword evidence="5" id="KW-1185">Reference proteome</keyword>
<evidence type="ECO:0000313" key="5">
    <source>
        <dbReference type="Proteomes" id="UP000486602"/>
    </source>
</evidence>
<name>A0A7K3WTN4_9FLAO</name>
<comment type="caution">
    <text evidence="4">The sequence shown here is derived from an EMBL/GenBank/DDBJ whole genome shotgun (WGS) entry which is preliminary data.</text>
</comment>
<evidence type="ECO:0000256" key="2">
    <source>
        <dbReference type="SAM" id="SignalP"/>
    </source>
</evidence>
<proteinExistence type="predicted"/>
<evidence type="ECO:0000259" key="3">
    <source>
        <dbReference type="Pfam" id="PF18962"/>
    </source>
</evidence>
<evidence type="ECO:0000313" key="4">
    <source>
        <dbReference type="EMBL" id="NEN24908.1"/>
    </source>
</evidence>
<dbReference type="AlphaFoldDB" id="A0A7K3WTN4"/>
<dbReference type="InterPro" id="IPR026444">
    <property type="entry name" value="Secre_tail"/>
</dbReference>
<feature type="signal peptide" evidence="2">
    <location>
        <begin position="1"/>
        <end position="19"/>
    </location>
</feature>
<dbReference type="Proteomes" id="UP000486602">
    <property type="component" value="Unassembled WGS sequence"/>
</dbReference>
<feature type="chain" id="PRO_5029462237" evidence="2">
    <location>
        <begin position="20"/>
        <end position="610"/>
    </location>
</feature>
<dbReference type="Pfam" id="PF18962">
    <property type="entry name" value="Por_Secre_tail"/>
    <property type="match status" value="1"/>
</dbReference>
<sequence length="610" mass="64780">MMKNSILLFFLAASTACFGQLNLPVDFESTTLDYGLTDFGGSASQIITDPTDAGNKVVETIRTAGAETYAGTTVGGTVGFDTAIPFDSENTIMSVRIWSPTAGLPMRMKVENSTDPGVSVETETISTVAMGWETVMFDFAVQAPGTAAINFGSSYNKASVFFNFNQPTGTSIEQTFYWDDMTFVGGTGGGGGDPFDLPITFEGEPFGFNDFAGTATTIVVDPTDPNNMVGRTVRSNTAEVYAGTVPGGPLANPVPFSEGNTMMSVRVWSPNANTPVRLKVETAGGGPATEAETTTTVAMEWETLVIDFSNPVEGQPALDLNANYNQLVIFFNFGTTGADAGEQIYFWDDLAFGDGSVAEPFDLPITFEGDPFGFTDFAGTATTIVVDPTDPNNMVGQTVRSNTADVFAGTVPGAGPLANPVPFSAGNTTMSVRVWAPNANTPVRLKVETAGGGPATETETTTTVAMQWETLVFDFNNPATGQPALDLNANYDQLVIFFNFGTLGSDAGEQVYFWDDLAFGGTVSVEEVSSNSNISVYPNPANDHFLVSFADGNIDKTTLSLMDITGRVVERINVVNTMTRVETNTLAAGQYILRIDTADKAYAQKVLVTK</sequence>
<feature type="domain" description="Secretion system C-terminal sorting" evidence="3">
    <location>
        <begin position="536"/>
        <end position="608"/>
    </location>
</feature>
<dbReference type="EMBL" id="JAAGVY010000035">
    <property type="protein sequence ID" value="NEN24908.1"/>
    <property type="molecule type" value="Genomic_DNA"/>
</dbReference>
<gene>
    <name evidence="4" type="ORF">G3O08_15510</name>
</gene>
<dbReference type="PROSITE" id="PS51257">
    <property type="entry name" value="PROKAR_LIPOPROTEIN"/>
    <property type="match status" value="1"/>
</dbReference>
<protein>
    <submittedName>
        <fullName evidence="4">T9SS type A sorting domain-containing protein</fullName>
    </submittedName>
</protein>
<dbReference type="RefSeq" id="WP_163286299.1">
    <property type="nucleotide sequence ID" value="NZ_JAAGVY010000035.1"/>
</dbReference>
<keyword evidence="1 2" id="KW-0732">Signal</keyword>
<evidence type="ECO:0000256" key="1">
    <source>
        <dbReference type="ARBA" id="ARBA00022729"/>
    </source>
</evidence>
<reference evidence="4 5" key="1">
    <citation type="submission" date="2020-02" db="EMBL/GenBank/DDBJ databases">
        <title>Out from the shadows clarifying the taxonomy of the family Cryomorphaceae and related taxa by utilizing the GTDB taxonomic framework.</title>
        <authorList>
            <person name="Bowman J.P."/>
        </authorList>
    </citation>
    <scope>NUCLEOTIDE SEQUENCE [LARGE SCALE GENOMIC DNA]</scope>
    <source>
        <strain evidence="4 5">QSSC 1-22</strain>
    </source>
</reference>
<organism evidence="4 5">
    <name type="scientific">Cryomorpha ignava</name>
    <dbReference type="NCBI Taxonomy" id="101383"/>
    <lineage>
        <taxon>Bacteria</taxon>
        <taxon>Pseudomonadati</taxon>
        <taxon>Bacteroidota</taxon>
        <taxon>Flavobacteriia</taxon>
        <taxon>Flavobacteriales</taxon>
        <taxon>Cryomorphaceae</taxon>
        <taxon>Cryomorpha</taxon>
    </lineage>
</organism>